<comment type="caution">
    <text evidence="5">The sequence shown here is derived from an EMBL/GenBank/DDBJ whole genome shotgun (WGS) entry which is preliminary data.</text>
</comment>
<keyword evidence="2" id="KW-0238">DNA-binding</keyword>
<dbReference type="Gene3D" id="1.10.443.10">
    <property type="entry name" value="Intergrase catalytic core"/>
    <property type="match status" value="1"/>
</dbReference>
<dbReference type="AlphaFoldDB" id="A0A953IC21"/>
<evidence type="ECO:0000256" key="1">
    <source>
        <dbReference type="ARBA" id="ARBA00008857"/>
    </source>
</evidence>
<accession>A0A953IC21</accession>
<evidence type="ECO:0000256" key="3">
    <source>
        <dbReference type="ARBA" id="ARBA00023172"/>
    </source>
</evidence>
<dbReference type="InterPro" id="IPR013762">
    <property type="entry name" value="Integrase-like_cat_sf"/>
</dbReference>
<sequence>RMAMRNHLLFKLLATTGMRRSEIVELTWEQIDLSNNTIRIYGKGKKERLLPLHPMVVPLMKSYMESLEEYQLHPSQPVFLNKNGKKLNPRGLHKIFKEILQKAGLPPQRFSLHHLRHTFATLLIQENKENVDLRTVQELLGHESLVTTQVYTHVDFEQKKKAIETFNIF</sequence>
<protein>
    <submittedName>
        <fullName evidence="5">Integrase</fullName>
    </submittedName>
</protein>
<proteinExistence type="inferred from homology"/>
<keyword evidence="3" id="KW-0233">DNA recombination</keyword>
<gene>
    <name evidence="5" type="ORF">CWE10_17735</name>
</gene>
<dbReference type="SUPFAM" id="SSF56349">
    <property type="entry name" value="DNA breaking-rejoining enzymes"/>
    <property type="match status" value="1"/>
</dbReference>
<dbReference type="GO" id="GO:0003677">
    <property type="term" value="F:DNA binding"/>
    <property type="evidence" value="ECO:0007669"/>
    <property type="project" value="UniProtKB-KW"/>
</dbReference>
<dbReference type="EMBL" id="PIUK01000303">
    <property type="protein sequence ID" value="MBY6277994.1"/>
    <property type="molecule type" value="Genomic_DNA"/>
</dbReference>
<dbReference type="Pfam" id="PF00589">
    <property type="entry name" value="Phage_integrase"/>
    <property type="match status" value="1"/>
</dbReference>
<evidence type="ECO:0000313" key="6">
    <source>
        <dbReference type="Proteomes" id="UP000732377"/>
    </source>
</evidence>
<organism evidence="5 6">
    <name type="scientific">Symbiobacterium thermophilum</name>
    <dbReference type="NCBI Taxonomy" id="2734"/>
    <lineage>
        <taxon>Bacteria</taxon>
        <taxon>Bacillati</taxon>
        <taxon>Bacillota</taxon>
        <taxon>Clostridia</taxon>
        <taxon>Eubacteriales</taxon>
        <taxon>Symbiobacteriaceae</taxon>
        <taxon>Symbiobacterium</taxon>
    </lineage>
</organism>
<feature type="non-terminal residue" evidence="5">
    <location>
        <position position="1"/>
    </location>
</feature>
<dbReference type="Proteomes" id="UP000732377">
    <property type="component" value="Unassembled WGS sequence"/>
</dbReference>
<feature type="domain" description="Tyr recombinase" evidence="4">
    <location>
        <begin position="1"/>
        <end position="164"/>
    </location>
</feature>
<dbReference type="InterPro" id="IPR002104">
    <property type="entry name" value="Integrase_catalytic"/>
</dbReference>
<dbReference type="RefSeq" id="WP_273381419.1">
    <property type="nucleotide sequence ID" value="NZ_PIUK01000303.1"/>
</dbReference>
<reference evidence="5" key="1">
    <citation type="submission" date="2017-11" db="EMBL/GenBank/DDBJ databases">
        <title>Three new genomes from thermophilic consortium.</title>
        <authorList>
            <person name="Quaggio R."/>
            <person name="Amgarten D."/>
            <person name="Setubal J.C."/>
        </authorList>
    </citation>
    <scope>NUCLEOTIDE SEQUENCE</scope>
    <source>
        <strain evidence="5">ZCTH01-B2</strain>
    </source>
</reference>
<dbReference type="GO" id="GO:0006310">
    <property type="term" value="P:DNA recombination"/>
    <property type="evidence" value="ECO:0007669"/>
    <property type="project" value="UniProtKB-KW"/>
</dbReference>
<dbReference type="InterPro" id="IPR050090">
    <property type="entry name" value="Tyrosine_recombinase_XerCD"/>
</dbReference>
<evidence type="ECO:0000313" key="5">
    <source>
        <dbReference type="EMBL" id="MBY6277994.1"/>
    </source>
</evidence>
<evidence type="ECO:0000259" key="4">
    <source>
        <dbReference type="PROSITE" id="PS51898"/>
    </source>
</evidence>
<evidence type="ECO:0000256" key="2">
    <source>
        <dbReference type="ARBA" id="ARBA00023125"/>
    </source>
</evidence>
<dbReference type="PROSITE" id="PS51898">
    <property type="entry name" value="TYR_RECOMBINASE"/>
    <property type="match status" value="1"/>
</dbReference>
<name>A0A953IC21_SYMTR</name>
<dbReference type="InterPro" id="IPR011010">
    <property type="entry name" value="DNA_brk_join_enz"/>
</dbReference>
<dbReference type="PANTHER" id="PTHR30349">
    <property type="entry name" value="PHAGE INTEGRASE-RELATED"/>
    <property type="match status" value="1"/>
</dbReference>
<comment type="similarity">
    <text evidence="1">Belongs to the 'phage' integrase family.</text>
</comment>
<dbReference type="PANTHER" id="PTHR30349:SF41">
    <property type="entry name" value="INTEGRASE_RECOMBINASE PROTEIN MJ0367-RELATED"/>
    <property type="match status" value="1"/>
</dbReference>
<dbReference type="GO" id="GO:0015074">
    <property type="term" value="P:DNA integration"/>
    <property type="evidence" value="ECO:0007669"/>
    <property type="project" value="InterPro"/>
</dbReference>